<name>A0A448WY79_9PLAT</name>
<proteinExistence type="predicted"/>
<organism evidence="2 3">
    <name type="scientific">Protopolystoma xenopodis</name>
    <dbReference type="NCBI Taxonomy" id="117903"/>
    <lineage>
        <taxon>Eukaryota</taxon>
        <taxon>Metazoa</taxon>
        <taxon>Spiralia</taxon>
        <taxon>Lophotrochozoa</taxon>
        <taxon>Platyhelminthes</taxon>
        <taxon>Monogenea</taxon>
        <taxon>Polyopisthocotylea</taxon>
        <taxon>Polystomatidea</taxon>
        <taxon>Polystomatidae</taxon>
        <taxon>Protopolystoma</taxon>
    </lineage>
</organism>
<accession>A0A448WY79</accession>
<dbReference type="Proteomes" id="UP000784294">
    <property type="component" value="Unassembled WGS sequence"/>
</dbReference>
<protein>
    <submittedName>
        <fullName evidence="2">Uncharacterized protein</fullName>
    </submittedName>
</protein>
<reference evidence="2" key="1">
    <citation type="submission" date="2018-11" db="EMBL/GenBank/DDBJ databases">
        <authorList>
            <consortium name="Pathogen Informatics"/>
        </authorList>
    </citation>
    <scope>NUCLEOTIDE SEQUENCE</scope>
</reference>
<sequence length="213" mass="23873">MGQDQSVLAATFSHNSPPGSTATVQKLRPRILVPKEQAKLQVFQKELVQTLSIRQSGQRDQPPVAGLPSLPVGEDETREGLLRSVALSNLPRLLLAAEQQLANRLRDRLKPHMPLPLPLVTLRSGARTRTRTVRGRSRDWRSAIRPAIVTTPLHPAPKILRQASPSATHNNSELTKTARRFSQITSRLEADSERPDVEWRSQILLKKSMLYQE</sequence>
<evidence type="ECO:0000256" key="1">
    <source>
        <dbReference type="SAM" id="MobiDB-lite"/>
    </source>
</evidence>
<dbReference type="EMBL" id="CAAALY010060437">
    <property type="protein sequence ID" value="VEL23171.1"/>
    <property type="molecule type" value="Genomic_DNA"/>
</dbReference>
<evidence type="ECO:0000313" key="2">
    <source>
        <dbReference type="EMBL" id="VEL23171.1"/>
    </source>
</evidence>
<evidence type="ECO:0000313" key="3">
    <source>
        <dbReference type="Proteomes" id="UP000784294"/>
    </source>
</evidence>
<dbReference type="AlphaFoldDB" id="A0A448WY79"/>
<feature type="region of interest" description="Disordered" evidence="1">
    <location>
        <begin position="1"/>
        <end position="23"/>
    </location>
</feature>
<comment type="caution">
    <text evidence="2">The sequence shown here is derived from an EMBL/GenBank/DDBJ whole genome shotgun (WGS) entry which is preliminary data.</text>
</comment>
<keyword evidence="3" id="KW-1185">Reference proteome</keyword>
<gene>
    <name evidence="2" type="ORF">PXEA_LOCUS16611</name>
</gene>